<sequence length="86" mass="9923">MWSNNVNQTTLLCDLVKGPVARDDSDRQLAFIHTVKEYFATEMKVVQIVSQFLFLSLLNLNHLETASINNKHADNFLKLNMFPIKK</sequence>
<dbReference type="Proteomes" id="UP000054776">
    <property type="component" value="Unassembled WGS sequence"/>
</dbReference>
<gene>
    <name evidence="1" type="ORF">T01_14965</name>
</gene>
<dbReference type="EMBL" id="JYDH01000005">
    <property type="protein sequence ID" value="KRY42126.1"/>
    <property type="molecule type" value="Genomic_DNA"/>
</dbReference>
<name>A0A0V1BZC9_TRISP</name>
<comment type="caution">
    <text evidence="1">The sequence shown here is derived from an EMBL/GenBank/DDBJ whole genome shotgun (WGS) entry which is preliminary data.</text>
</comment>
<protein>
    <submittedName>
        <fullName evidence="1">Uncharacterized protein</fullName>
    </submittedName>
</protein>
<proteinExistence type="predicted"/>
<reference evidence="1 2" key="1">
    <citation type="submission" date="2015-01" db="EMBL/GenBank/DDBJ databases">
        <title>Evolution of Trichinella species and genotypes.</title>
        <authorList>
            <person name="Korhonen P.K."/>
            <person name="Edoardo P."/>
            <person name="Giuseppe L.R."/>
            <person name="Gasser R.B."/>
        </authorList>
    </citation>
    <scope>NUCLEOTIDE SEQUENCE [LARGE SCALE GENOMIC DNA]</scope>
    <source>
        <strain evidence="1">ISS3</strain>
    </source>
</reference>
<organism evidence="1 2">
    <name type="scientific">Trichinella spiralis</name>
    <name type="common">Trichina worm</name>
    <dbReference type="NCBI Taxonomy" id="6334"/>
    <lineage>
        <taxon>Eukaryota</taxon>
        <taxon>Metazoa</taxon>
        <taxon>Ecdysozoa</taxon>
        <taxon>Nematoda</taxon>
        <taxon>Enoplea</taxon>
        <taxon>Dorylaimia</taxon>
        <taxon>Trichinellida</taxon>
        <taxon>Trichinellidae</taxon>
        <taxon>Trichinella</taxon>
    </lineage>
</organism>
<accession>A0A0V1BZC9</accession>
<evidence type="ECO:0000313" key="1">
    <source>
        <dbReference type="EMBL" id="KRY42126.1"/>
    </source>
</evidence>
<evidence type="ECO:0000313" key="2">
    <source>
        <dbReference type="Proteomes" id="UP000054776"/>
    </source>
</evidence>
<keyword evidence="2" id="KW-1185">Reference proteome</keyword>
<dbReference type="AlphaFoldDB" id="A0A0V1BZC9"/>
<dbReference type="OrthoDB" id="5913826at2759"/>